<comment type="subcellular location">
    <subcellularLocation>
        <location evidence="11">Cytoplasm</location>
    </subcellularLocation>
</comment>
<dbReference type="GO" id="GO:0008299">
    <property type="term" value="P:isoprenoid biosynthetic process"/>
    <property type="evidence" value="ECO:0007669"/>
    <property type="project" value="UniProtKB-UniRule"/>
</dbReference>
<dbReference type="AlphaFoldDB" id="A0A7G9RZV6"/>
<keyword evidence="14" id="KW-1185">Reference proteome</keyword>
<dbReference type="GO" id="GO:0005737">
    <property type="term" value="C:cytoplasm"/>
    <property type="evidence" value="ECO:0007669"/>
    <property type="project" value="UniProtKB-SubCell"/>
</dbReference>
<dbReference type="InterPro" id="IPR013785">
    <property type="entry name" value="Aldolase_TIM"/>
</dbReference>
<comment type="catalytic activity">
    <reaction evidence="11">
        <text>isopentenyl diphosphate = dimethylallyl diphosphate</text>
        <dbReference type="Rhea" id="RHEA:23284"/>
        <dbReference type="ChEBI" id="CHEBI:57623"/>
        <dbReference type="ChEBI" id="CHEBI:128769"/>
        <dbReference type="EC" id="5.3.3.2"/>
    </reaction>
</comment>
<evidence type="ECO:0000256" key="10">
    <source>
        <dbReference type="ARBA" id="ARBA00025810"/>
    </source>
</evidence>
<dbReference type="GO" id="GO:0000287">
    <property type="term" value="F:magnesium ion binding"/>
    <property type="evidence" value="ECO:0007669"/>
    <property type="project" value="UniProtKB-UniRule"/>
</dbReference>
<feature type="binding site" evidence="11">
    <location>
        <begin position="5"/>
        <end position="6"/>
    </location>
    <ligand>
        <name>substrate</name>
    </ligand>
</feature>
<keyword evidence="6 11" id="KW-0460">Magnesium</keyword>
<evidence type="ECO:0000256" key="11">
    <source>
        <dbReference type="HAMAP-Rule" id="MF_00354"/>
    </source>
</evidence>
<proteinExistence type="inferred from homology"/>
<keyword evidence="2 11" id="KW-0963">Cytoplasm</keyword>
<evidence type="ECO:0000259" key="12">
    <source>
        <dbReference type="Pfam" id="PF01070"/>
    </source>
</evidence>
<dbReference type="RefSeq" id="WP_187534276.1">
    <property type="nucleotide sequence ID" value="NZ_CBCSHU010000001.1"/>
</dbReference>
<evidence type="ECO:0000256" key="4">
    <source>
        <dbReference type="ARBA" id="ARBA00022643"/>
    </source>
</evidence>
<evidence type="ECO:0000256" key="5">
    <source>
        <dbReference type="ARBA" id="ARBA00022723"/>
    </source>
</evidence>
<dbReference type="PANTHER" id="PTHR43665:SF1">
    <property type="entry name" value="ISOPENTENYL-DIPHOSPHATE DELTA-ISOMERASE"/>
    <property type="match status" value="1"/>
</dbReference>
<comment type="caution">
    <text evidence="11">Lacks conserved residue(s) required for the propagation of feature annotation.</text>
</comment>
<accession>A0A7G9RZV6</accession>
<comment type="cofactor">
    <cofactor evidence="11">
        <name>NADPH</name>
        <dbReference type="ChEBI" id="CHEBI:57783"/>
    </cofactor>
</comment>
<evidence type="ECO:0000256" key="1">
    <source>
        <dbReference type="ARBA" id="ARBA00001917"/>
    </source>
</evidence>
<dbReference type="Pfam" id="PF01070">
    <property type="entry name" value="FMN_dh"/>
    <property type="match status" value="1"/>
</dbReference>
<keyword evidence="5 11" id="KW-0479">Metal-binding</keyword>
<comment type="similarity">
    <text evidence="11">Belongs to the IPP isomerase type 2 family.</text>
</comment>
<dbReference type="EC" id="5.3.3.2" evidence="11"/>
<feature type="binding site" evidence="11">
    <location>
        <position position="211"/>
    </location>
    <ligand>
        <name>FMN</name>
        <dbReference type="ChEBI" id="CHEBI:58210"/>
    </ligand>
</feature>
<feature type="binding site" evidence="11">
    <location>
        <begin position="90"/>
        <end position="92"/>
    </location>
    <ligand>
        <name>substrate</name>
    </ligand>
</feature>
<dbReference type="PIRSF" id="PIRSF003314">
    <property type="entry name" value="IPP_isomerase"/>
    <property type="match status" value="1"/>
</dbReference>
<evidence type="ECO:0000313" key="14">
    <source>
        <dbReference type="Proteomes" id="UP000515928"/>
    </source>
</evidence>
<feature type="binding site" evidence="11">
    <location>
        <position position="181"/>
    </location>
    <ligand>
        <name>FMN</name>
        <dbReference type="ChEBI" id="CHEBI:58210"/>
    </ligand>
</feature>
<evidence type="ECO:0000256" key="6">
    <source>
        <dbReference type="ARBA" id="ARBA00022842"/>
    </source>
</evidence>
<protein>
    <recommendedName>
        <fullName evidence="11">Isopentenyl-diphosphate delta-isomerase</fullName>
        <shortName evidence="11">IPP isomerase</shortName>
        <ecNumber evidence="11">5.3.3.2</ecNumber>
    </recommendedName>
    <alternativeName>
        <fullName evidence="11">Isopentenyl diphosphate:dimethylallyl diphosphate isomerase</fullName>
    </alternativeName>
    <alternativeName>
        <fullName evidence="11">Isopentenyl pyrophosphate isomerase</fullName>
    </alternativeName>
    <alternativeName>
        <fullName evidence="11">Type 2 isopentenyl diphosphate isomerase</fullName>
        <shortName evidence="11">IDI-2</shortName>
    </alternativeName>
</protein>
<dbReference type="NCBIfam" id="TIGR02151">
    <property type="entry name" value="IPP_isom_2"/>
    <property type="match status" value="1"/>
</dbReference>
<dbReference type="GO" id="GO:0004452">
    <property type="term" value="F:isopentenyl-diphosphate delta-isomerase activity"/>
    <property type="evidence" value="ECO:0007669"/>
    <property type="project" value="UniProtKB-UniRule"/>
</dbReference>
<feature type="binding site" evidence="11">
    <location>
        <position position="149"/>
    </location>
    <ligand>
        <name>substrate</name>
    </ligand>
</feature>
<dbReference type="GO" id="GO:0016491">
    <property type="term" value="F:oxidoreductase activity"/>
    <property type="evidence" value="ECO:0007669"/>
    <property type="project" value="InterPro"/>
</dbReference>
<organism evidence="13 14">
    <name type="scientific">Erysipelothrix inopinata</name>
    <dbReference type="NCBI Taxonomy" id="225084"/>
    <lineage>
        <taxon>Bacteria</taxon>
        <taxon>Bacillati</taxon>
        <taxon>Bacillota</taxon>
        <taxon>Erysipelotrichia</taxon>
        <taxon>Erysipelotrichales</taxon>
        <taxon>Erysipelotrichaceae</taxon>
        <taxon>Erysipelothrix</taxon>
    </lineage>
</organism>
<evidence type="ECO:0000256" key="3">
    <source>
        <dbReference type="ARBA" id="ARBA00022630"/>
    </source>
</evidence>
<keyword evidence="8 11" id="KW-0414">Isoprene biosynthesis</keyword>
<keyword evidence="9 11" id="KW-0413">Isomerase</keyword>
<gene>
    <name evidence="11" type="primary">fni</name>
    <name evidence="13" type="ORF">H9L01_01845</name>
</gene>
<feature type="binding site" evidence="11">
    <location>
        <begin position="60"/>
        <end position="62"/>
    </location>
    <ligand>
        <name>FMN</name>
        <dbReference type="ChEBI" id="CHEBI:58210"/>
    </ligand>
</feature>
<feature type="binding site" evidence="11">
    <location>
        <begin position="257"/>
        <end position="259"/>
    </location>
    <ligand>
        <name>FMN</name>
        <dbReference type="ChEBI" id="CHEBI:58210"/>
    </ligand>
</feature>
<keyword evidence="4 11" id="KW-0288">FMN</keyword>
<feature type="domain" description="FMN-dependent dehydrogenase" evidence="12">
    <location>
        <begin position="162"/>
        <end position="318"/>
    </location>
</feature>
<dbReference type="InterPro" id="IPR000262">
    <property type="entry name" value="FMN-dep_DH"/>
</dbReference>
<feature type="binding site" evidence="11">
    <location>
        <position position="206"/>
    </location>
    <ligand>
        <name>FMN</name>
        <dbReference type="ChEBI" id="CHEBI:58210"/>
    </ligand>
</feature>
<feature type="binding site" evidence="11">
    <location>
        <position position="119"/>
    </location>
    <ligand>
        <name>FMN</name>
        <dbReference type="ChEBI" id="CHEBI:58210"/>
    </ligand>
</feature>
<keyword evidence="7 11" id="KW-0521">NADP</keyword>
<comment type="cofactor">
    <cofactor evidence="1 11">
        <name>FMN</name>
        <dbReference type="ChEBI" id="CHEBI:58210"/>
    </cofactor>
</comment>
<keyword evidence="3 11" id="KW-0285">Flavoprotein</keyword>
<feature type="binding site" evidence="11">
    <location>
        <position position="90"/>
    </location>
    <ligand>
        <name>FMN</name>
        <dbReference type="ChEBI" id="CHEBI:58210"/>
    </ligand>
</feature>
<dbReference type="HAMAP" id="MF_00354">
    <property type="entry name" value="Idi_2"/>
    <property type="match status" value="1"/>
</dbReference>
<dbReference type="Proteomes" id="UP000515928">
    <property type="component" value="Chromosome"/>
</dbReference>
<evidence type="ECO:0000256" key="8">
    <source>
        <dbReference type="ARBA" id="ARBA00023229"/>
    </source>
</evidence>
<dbReference type="GO" id="GO:0010181">
    <property type="term" value="F:FMN binding"/>
    <property type="evidence" value="ECO:0007669"/>
    <property type="project" value="UniProtKB-UniRule"/>
</dbReference>
<reference evidence="13 14" key="1">
    <citation type="submission" date="2020-08" db="EMBL/GenBank/DDBJ databases">
        <title>Genome sequence of Erysipelothrix inopinata DSM 15511T.</title>
        <authorList>
            <person name="Hyun D.-W."/>
            <person name="Bae J.-W."/>
        </authorList>
    </citation>
    <scope>NUCLEOTIDE SEQUENCE [LARGE SCALE GENOMIC DNA]</scope>
    <source>
        <strain evidence="13 14">DSM 15511</strain>
    </source>
</reference>
<dbReference type="Gene3D" id="3.20.20.70">
    <property type="entry name" value="Aldolase class I"/>
    <property type="match status" value="1"/>
</dbReference>
<evidence type="ECO:0000256" key="9">
    <source>
        <dbReference type="ARBA" id="ARBA00023235"/>
    </source>
</evidence>
<comment type="function">
    <text evidence="11">Involved in the biosynthesis of isoprenoids. Catalyzes the 1,3-allylic rearrangement of the homoallylic substrate isopentenyl (IPP) to its allylic isomer, dimethylallyl diphosphate (DMAPP).</text>
</comment>
<name>A0A7G9RZV6_9FIRM</name>
<sequence length="336" mass="37621">MRSKRKDEHVKLALKQGDYDNDFNKVRYIHNSFPNCNFSDVKLDAHYLNQDFETPVYINAMTGGSESTRIINGNLAKMAKRFNLAMSVGSQHVALDNPEYESSFSIVRDVNPDGFVIGNVSANATVEEAQRAIAMIDANALGIHINIAQEITMDEGDREFSHWLEHIRAIVDGVDVPVIVKEVGFGMSHDTVQQIIDCGVKHVDVSGRGGTNFVWIENERSQDKRYEYLADWGITPVESLLMTRDLHQNIEVLASGGVKTPLDVVKLLTLGAKGVGISGQFLKFSQLPEEEMMEECGKFLEDIRKCMILIGVTRVDQLPTVNYELQESLGKYHEAK</sequence>
<evidence type="ECO:0000256" key="2">
    <source>
        <dbReference type="ARBA" id="ARBA00022490"/>
    </source>
</evidence>
<comment type="subunit">
    <text evidence="10 11">Homooctamer. Dimer of tetramers.</text>
</comment>
<dbReference type="PANTHER" id="PTHR43665">
    <property type="entry name" value="ISOPENTENYL-DIPHOSPHATE DELTA-ISOMERASE"/>
    <property type="match status" value="1"/>
</dbReference>
<feature type="binding site" evidence="11">
    <location>
        <begin position="278"/>
        <end position="279"/>
    </location>
    <ligand>
        <name>FMN</name>
        <dbReference type="ChEBI" id="CHEBI:58210"/>
    </ligand>
</feature>
<dbReference type="EMBL" id="CP060715">
    <property type="protein sequence ID" value="QNN61131.1"/>
    <property type="molecule type" value="Genomic_DNA"/>
</dbReference>
<dbReference type="InterPro" id="IPR011179">
    <property type="entry name" value="IPdP_isomerase"/>
</dbReference>
<dbReference type="CDD" id="cd02811">
    <property type="entry name" value="IDI-2_FMN"/>
    <property type="match status" value="1"/>
</dbReference>
<comment type="cofactor">
    <cofactor evidence="11">
        <name>Mg(2+)</name>
        <dbReference type="ChEBI" id="CHEBI:18420"/>
    </cofactor>
</comment>
<evidence type="ECO:0000256" key="7">
    <source>
        <dbReference type="ARBA" id="ARBA00022857"/>
    </source>
</evidence>
<dbReference type="SUPFAM" id="SSF51395">
    <property type="entry name" value="FMN-linked oxidoreductases"/>
    <property type="match status" value="1"/>
</dbReference>
<dbReference type="GO" id="GO:0070402">
    <property type="term" value="F:NADPH binding"/>
    <property type="evidence" value="ECO:0007669"/>
    <property type="project" value="UniProtKB-UniRule"/>
</dbReference>
<feature type="binding site" evidence="11">
    <location>
        <position position="150"/>
    </location>
    <ligand>
        <name>Mg(2+)</name>
        <dbReference type="ChEBI" id="CHEBI:18420"/>
    </ligand>
</feature>
<evidence type="ECO:0000313" key="13">
    <source>
        <dbReference type="EMBL" id="QNN61131.1"/>
    </source>
</evidence>
<dbReference type="KEGG" id="eio:H9L01_01845"/>